<accession>A0ABX8B213</accession>
<dbReference type="EMBL" id="CP072642">
    <property type="protein sequence ID" value="QUV93136.1"/>
    <property type="molecule type" value="Genomic_DNA"/>
</dbReference>
<gene>
    <name evidence="4" type="ORF">J8C05_07045</name>
</gene>
<dbReference type="RefSeq" id="WP_211421546.1">
    <property type="nucleotide sequence ID" value="NZ_CP072642.1"/>
</dbReference>
<evidence type="ECO:0000313" key="4">
    <source>
        <dbReference type="EMBL" id="QUV93136.1"/>
    </source>
</evidence>
<keyword evidence="5" id="KW-1185">Reference proteome</keyword>
<dbReference type="Proteomes" id="UP000677668">
    <property type="component" value="Chromosome 1"/>
</dbReference>
<evidence type="ECO:0000256" key="1">
    <source>
        <dbReference type="SAM" id="Coils"/>
    </source>
</evidence>
<evidence type="ECO:0000256" key="3">
    <source>
        <dbReference type="SAM" id="Phobius"/>
    </source>
</evidence>
<sequence>MAIGVKLTTTRNQEKAKAKAAQAATAAPPMTPEREELLRPPAFDLFLQRIRQAVEETEIPLGKIGLALLMVVVVSGGAYWFYSYNQAKGEQAFAEALAMYNAEVREAPKEGEAAEDEPPVPGKKTYPDEKTKYTEAAAAFDKAAGYASQSFMSRYYAALCRLKLDPAQGIQALRDLSVTPGAVGQLATLALADALAAEGKVDEAIAQYQQLREKCAQAGNNAVVSPEVIAFALGKLYEAKQDPAAAVKEYAIAAKSRSMALLGQQAYQRLAALDPEMARQIPEPKQGGEDDTF</sequence>
<keyword evidence="1" id="KW-0175">Coiled coil</keyword>
<protein>
    <recommendedName>
        <fullName evidence="6">Tetratricopeptide repeat-like domain-containing protein</fullName>
    </recommendedName>
</protein>
<keyword evidence="3" id="KW-1133">Transmembrane helix</keyword>
<organism evidence="4 5">
    <name type="scientific">Chloracidobacterium sp. N</name>
    <dbReference type="NCBI Taxonomy" id="2821540"/>
    <lineage>
        <taxon>Bacteria</taxon>
        <taxon>Pseudomonadati</taxon>
        <taxon>Acidobacteriota</taxon>
        <taxon>Terriglobia</taxon>
        <taxon>Terriglobales</taxon>
        <taxon>Acidobacteriaceae</taxon>
        <taxon>Chloracidobacterium</taxon>
        <taxon>Chloracidobacterium aggregatum</taxon>
    </lineage>
</organism>
<keyword evidence="3" id="KW-0812">Transmembrane</keyword>
<name>A0ABX8B213_9BACT</name>
<reference evidence="4 5" key="1">
    <citation type="submission" date="2021-03" db="EMBL/GenBank/DDBJ databases">
        <title>Genomic and phenotypic characterization of Chloracidobacterium isolates provides evidence for multiple species.</title>
        <authorList>
            <person name="Saini M.K."/>
            <person name="Costas A.M.G."/>
            <person name="Tank M."/>
            <person name="Bryant D.A."/>
        </authorList>
    </citation>
    <scope>NUCLEOTIDE SEQUENCE [LARGE SCALE GENOMIC DNA]</scope>
    <source>
        <strain evidence="4 5">N</strain>
    </source>
</reference>
<keyword evidence="3" id="KW-0472">Membrane</keyword>
<evidence type="ECO:0000256" key="2">
    <source>
        <dbReference type="SAM" id="MobiDB-lite"/>
    </source>
</evidence>
<feature type="transmembrane region" description="Helical" evidence="3">
    <location>
        <begin position="64"/>
        <end position="82"/>
    </location>
</feature>
<feature type="region of interest" description="Disordered" evidence="2">
    <location>
        <begin position="108"/>
        <end position="127"/>
    </location>
</feature>
<feature type="coiled-coil region" evidence="1">
    <location>
        <begin position="194"/>
        <end position="221"/>
    </location>
</feature>
<evidence type="ECO:0000313" key="5">
    <source>
        <dbReference type="Proteomes" id="UP000677668"/>
    </source>
</evidence>
<proteinExistence type="predicted"/>
<evidence type="ECO:0008006" key="6">
    <source>
        <dbReference type="Google" id="ProtNLM"/>
    </source>
</evidence>